<evidence type="ECO:0000256" key="4">
    <source>
        <dbReference type="ARBA" id="ARBA00022679"/>
    </source>
</evidence>
<evidence type="ECO:0000256" key="3">
    <source>
        <dbReference type="ARBA" id="ARBA00022676"/>
    </source>
</evidence>
<comment type="subcellular location">
    <subcellularLocation>
        <location evidence="1">Membrane</location>
        <topology evidence="1">Single-pass type II membrane protein</topology>
    </subcellularLocation>
</comment>
<dbReference type="GO" id="GO:0016020">
    <property type="term" value="C:membrane"/>
    <property type="evidence" value="ECO:0007669"/>
    <property type="project" value="UniProtKB-SubCell"/>
</dbReference>
<comment type="similarity">
    <text evidence="10">Belongs to the glycosyltransferase 14 family.</text>
</comment>
<name>A0AA36GNR1_CYLNA</name>
<keyword evidence="8" id="KW-0472">Membrane</keyword>
<organism evidence="11 12">
    <name type="scientific">Cylicocyclus nassatus</name>
    <name type="common">Nematode worm</name>
    <dbReference type="NCBI Taxonomy" id="53992"/>
    <lineage>
        <taxon>Eukaryota</taxon>
        <taxon>Metazoa</taxon>
        <taxon>Ecdysozoa</taxon>
        <taxon>Nematoda</taxon>
        <taxon>Chromadorea</taxon>
        <taxon>Rhabditida</taxon>
        <taxon>Rhabditina</taxon>
        <taxon>Rhabditomorpha</taxon>
        <taxon>Strongyloidea</taxon>
        <taxon>Strongylidae</taxon>
        <taxon>Cylicocyclus</taxon>
    </lineage>
</organism>
<keyword evidence="9" id="KW-0325">Glycoprotein</keyword>
<keyword evidence="6" id="KW-0735">Signal-anchor</keyword>
<evidence type="ECO:0000256" key="9">
    <source>
        <dbReference type="ARBA" id="ARBA00023180"/>
    </source>
</evidence>
<dbReference type="PANTHER" id="PTHR19297:SF185">
    <property type="entry name" value="BETA-1,3-GALACTOSYL-O-GLYCOSYL-GLYCOPROTEIN BETA-1,6-N-ACETYLGLUCOSAMINYLTRANSFERASE 3"/>
    <property type="match status" value="1"/>
</dbReference>
<evidence type="ECO:0000313" key="11">
    <source>
        <dbReference type="EMBL" id="CAJ0595517.1"/>
    </source>
</evidence>
<proteinExistence type="inferred from homology"/>
<keyword evidence="4" id="KW-0808">Transferase</keyword>
<evidence type="ECO:0000256" key="5">
    <source>
        <dbReference type="ARBA" id="ARBA00022692"/>
    </source>
</evidence>
<dbReference type="GO" id="GO:0008375">
    <property type="term" value="F:acetylglucosaminyltransferase activity"/>
    <property type="evidence" value="ECO:0007669"/>
    <property type="project" value="TreeGrafter"/>
</dbReference>
<evidence type="ECO:0000256" key="10">
    <source>
        <dbReference type="ARBA" id="ARBA00038150"/>
    </source>
</evidence>
<keyword evidence="12" id="KW-1185">Reference proteome</keyword>
<dbReference type="PANTHER" id="PTHR19297">
    <property type="entry name" value="GLYCOSYLTRANSFERASE 14 FAMILY MEMBER"/>
    <property type="match status" value="1"/>
</dbReference>
<evidence type="ECO:0000256" key="2">
    <source>
        <dbReference type="ARBA" id="ARBA00004922"/>
    </source>
</evidence>
<dbReference type="AlphaFoldDB" id="A0AA36GNR1"/>
<accession>A0AA36GNR1</accession>
<evidence type="ECO:0000256" key="7">
    <source>
        <dbReference type="ARBA" id="ARBA00022989"/>
    </source>
</evidence>
<dbReference type="EMBL" id="CATQJL010000112">
    <property type="protein sequence ID" value="CAJ0595517.1"/>
    <property type="molecule type" value="Genomic_DNA"/>
</dbReference>
<dbReference type="InterPro" id="IPR003406">
    <property type="entry name" value="Glyco_trans_14"/>
</dbReference>
<gene>
    <name evidence="11" type="ORF">CYNAS_LOCUS7500</name>
</gene>
<sequence length="407" mass="47262">MHDDLLDKIDLNCKEIVEGNDEVIKEARSWTYDTKKIEEDIRFAENKCVAIKELFGFDKKNTTIEELQYPIAYGAIVYQNFVQVMFMLSAFYRSHNDYCIAVSGSANRTFKYLMNQFGKCFDNVQILERPPIGWASFEIINTVWACVEILSKSKTKWMYYQQLSGVDVPLKTNFEMVEIFKRLNETVNIDFEKHPKYLLKGKKMKESPLPLIRSSMSGAIPRKTIDRIVEAGKAPTLLSFLNGTQVPDESFWATITGNTKKFPVPGGTDGNEWINFTAGYNLTHRSYVARYESAGPHEALMNYYIARYQVWGKKWCRGMMFRYSCIFGIDDLAVVLSQPHLIAHKFYLEFEPAAYFCVLKELRAREARPLSLNLNSYAELPQVELSAGVPYEKLKHRVWMINKYWKR</sequence>
<evidence type="ECO:0000256" key="6">
    <source>
        <dbReference type="ARBA" id="ARBA00022968"/>
    </source>
</evidence>
<evidence type="ECO:0000256" key="8">
    <source>
        <dbReference type="ARBA" id="ARBA00023136"/>
    </source>
</evidence>
<evidence type="ECO:0000313" key="12">
    <source>
        <dbReference type="Proteomes" id="UP001176961"/>
    </source>
</evidence>
<comment type="pathway">
    <text evidence="2">Protein modification; protein glycosylation.</text>
</comment>
<keyword evidence="7" id="KW-1133">Transmembrane helix</keyword>
<comment type="caution">
    <text evidence="11">The sequence shown here is derived from an EMBL/GenBank/DDBJ whole genome shotgun (WGS) entry which is preliminary data.</text>
</comment>
<dbReference type="Pfam" id="PF02485">
    <property type="entry name" value="Branch"/>
    <property type="match status" value="1"/>
</dbReference>
<keyword evidence="3" id="KW-0328">Glycosyltransferase</keyword>
<protein>
    <submittedName>
        <fullName evidence="11">Uncharacterized protein</fullName>
    </submittedName>
</protein>
<dbReference type="Proteomes" id="UP001176961">
    <property type="component" value="Unassembled WGS sequence"/>
</dbReference>
<reference evidence="11" key="1">
    <citation type="submission" date="2023-07" db="EMBL/GenBank/DDBJ databases">
        <authorList>
            <consortium name="CYATHOMIX"/>
        </authorList>
    </citation>
    <scope>NUCLEOTIDE SEQUENCE</scope>
    <source>
        <strain evidence="11">N/A</strain>
    </source>
</reference>
<evidence type="ECO:0000256" key="1">
    <source>
        <dbReference type="ARBA" id="ARBA00004606"/>
    </source>
</evidence>
<keyword evidence="5" id="KW-0812">Transmembrane</keyword>